<accession>A0A354YW12</accession>
<organism evidence="6 7">
    <name type="scientific">Syntrophomonas wolfei</name>
    <dbReference type="NCBI Taxonomy" id="863"/>
    <lineage>
        <taxon>Bacteria</taxon>
        <taxon>Bacillati</taxon>
        <taxon>Bacillota</taxon>
        <taxon>Clostridia</taxon>
        <taxon>Eubacteriales</taxon>
        <taxon>Syntrophomonadaceae</taxon>
        <taxon>Syntrophomonas</taxon>
    </lineage>
</organism>
<dbReference type="STRING" id="378794.GCA_001570625_01665"/>
<dbReference type="InterPro" id="IPR002731">
    <property type="entry name" value="ATPase_BadF"/>
</dbReference>
<dbReference type="InterPro" id="IPR008275">
    <property type="entry name" value="CoA_E_activase_dom"/>
</dbReference>
<dbReference type="GO" id="GO:0046872">
    <property type="term" value="F:metal ion binding"/>
    <property type="evidence" value="ECO:0007669"/>
    <property type="project" value="UniProtKB-KW"/>
</dbReference>
<keyword evidence="2" id="KW-0479">Metal-binding</keyword>
<dbReference type="GO" id="GO:0051536">
    <property type="term" value="F:iron-sulfur cluster binding"/>
    <property type="evidence" value="ECO:0007669"/>
    <property type="project" value="UniProtKB-KW"/>
</dbReference>
<evidence type="ECO:0000256" key="3">
    <source>
        <dbReference type="ARBA" id="ARBA00023004"/>
    </source>
</evidence>
<gene>
    <name evidence="6" type="ORF">DDZ44_02940</name>
</gene>
<comment type="cofactor">
    <cofactor evidence="1">
        <name>[4Fe-4S] cluster</name>
        <dbReference type="ChEBI" id="CHEBI:49883"/>
    </cofactor>
</comment>
<name>A0A354YW12_9FIRM</name>
<evidence type="ECO:0000259" key="5">
    <source>
        <dbReference type="Pfam" id="PF01869"/>
    </source>
</evidence>
<proteinExistence type="predicted"/>
<dbReference type="PANTHER" id="PTHR32329">
    <property type="entry name" value="BIFUNCTIONAL PROTEIN [INCLUDES 2-HYDROXYACYL-COA DEHYDRATASE (N-TER) AND ITS ACTIVATOR DOMAIN (C_TERM)-RELATED"/>
    <property type="match status" value="1"/>
</dbReference>
<dbReference type="EMBL" id="DNZF01000060">
    <property type="protein sequence ID" value="HBK52881.1"/>
    <property type="molecule type" value="Genomic_DNA"/>
</dbReference>
<evidence type="ECO:0000313" key="6">
    <source>
        <dbReference type="EMBL" id="HBK52881.1"/>
    </source>
</evidence>
<comment type="caution">
    <text evidence="6">The sequence shown here is derived from an EMBL/GenBank/DDBJ whole genome shotgun (WGS) entry which is preliminary data.</text>
</comment>
<evidence type="ECO:0000256" key="2">
    <source>
        <dbReference type="ARBA" id="ARBA00022723"/>
    </source>
</evidence>
<dbReference type="InterPro" id="IPR051805">
    <property type="entry name" value="Dehydratase_Activator_Redct"/>
</dbReference>
<dbReference type="InterPro" id="IPR043129">
    <property type="entry name" value="ATPase_NBD"/>
</dbReference>
<sequence length="255" mass="27691">MSVTGIDLGSRTIKIIEMDGQEIINHSLYDTVSFYRNCGRIADGEMTVDLAGLGFSRERIIATGYGKISVRIAGAEQIPEIQAHVYGALWQSGLQDFTLLDIGGQDTKVVQVRQGQMLDFLTNDRCAASSGRYLENMAAVLGMSLEELSSFSEEAVELNATCAIFGETELIARIVEGHPVSHLAAGVNYSLYRRVSAMLNRLRSKKIILAGGGALNSALAKIIARETGSAIYQLPRPQYNGAIGCCAWAWRHETA</sequence>
<dbReference type="Proteomes" id="UP000263273">
    <property type="component" value="Unassembled WGS sequence"/>
</dbReference>
<dbReference type="Pfam" id="PF01869">
    <property type="entry name" value="BcrAD_BadFG"/>
    <property type="match status" value="1"/>
</dbReference>
<dbReference type="PANTHER" id="PTHR32329:SF5">
    <property type="entry name" value="ACTIVATOR OF 2-HYDROXYACYL-COA DEHYDRATASE"/>
    <property type="match status" value="1"/>
</dbReference>
<keyword evidence="4" id="KW-0411">Iron-sulfur</keyword>
<evidence type="ECO:0000313" key="7">
    <source>
        <dbReference type="Proteomes" id="UP000263273"/>
    </source>
</evidence>
<dbReference type="Gene3D" id="3.30.420.40">
    <property type="match status" value="2"/>
</dbReference>
<dbReference type="RefSeq" id="WP_276619802.1">
    <property type="nucleotide sequence ID" value="NZ_DCDX01000090.1"/>
</dbReference>
<dbReference type="NCBIfam" id="TIGR00241">
    <property type="entry name" value="CoA_E_activ"/>
    <property type="match status" value="1"/>
</dbReference>
<evidence type="ECO:0000256" key="1">
    <source>
        <dbReference type="ARBA" id="ARBA00001966"/>
    </source>
</evidence>
<evidence type="ECO:0000256" key="4">
    <source>
        <dbReference type="ARBA" id="ARBA00023014"/>
    </source>
</evidence>
<dbReference type="SUPFAM" id="SSF53067">
    <property type="entry name" value="Actin-like ATPase domain"/>
    <property type="match status" value="1"/>
</dbReference>
<dbReference type="AlphaFoldDB" id="A0A354YW12"/>
<feature type="domain" description="ATPase BadF/BadG/BcrA/BcrD type" evidence="5">
    <location>
        <begin position="5"/>
        <end position="249"/>
    </location>
</feature>
<reference evidence="6 7" key="1">
    <citation type="journal article" date="2018" name="Nat. Biotechnol.">
        <title>A standardized bacterial taxonomy based on genome phylogeny substantially revises the tree of life.</title>
        <authorList>
            <person name="Parks D.H."/>
            <person name="Chuvochina M."/>
            <person name="Waite D.W."/>
            <person name="Rinke C."/>
            <person name="Skarshewski A."/>
            <person name="Chaumeil P.A."/>
            <person name="Hugenholtz P."/>
        </authorList>
    </citation>
    <scope>NUCLEOTIDE SEQUENCE [LARGE SCALE GENOMIC DNA]</scope>
    <source>
        <strain evidence="6">UBA10948</strain>
    </source>
</reference>
<keyword evidence="3" id="KW-0408">Iron</keyword>
<protein>
    <submittedName>
        <fullName evidence="6">2-hydroxyglutaryl-CoA dehydratase</fullName>
    </submittedName>
</protein>
<dbReference type="CDD" id="cd24109">
    <property type="entry name" value="ASKHA_NBD_YjiL-like"/>
    <property type="match status" value="1"/>
</dbReference>